<keyword evidence="3 5" id="KW-1133">Transmembrane helix</keyword>
<feature type="transmembrane region" description="Helical" evidence="5">
    <location>
        <begin position="150"/>
        <end position="173"/>
    </location>
</feature>
<feature type="domain" description="Methylamine utilisation protein MauE" evidence="6">
    <location>
        <begin position="7"/>
        <end position="135"/>
    </location>
</feature>
<proteinExistence type="predicted"/>
<comment type="caution">
    <text evidence="7">The sequence shown here is derived from an EMBL/GenBank/DDBJ whole genome shotgun (WGS) entry which is preliminary data.</text>
</comment>
<dbReference type="InterPro" id="IPR036249">
    <property type="entry name" value="Thioredoxin-like_sf"/>
</dbReference>
<organism evidence="7 8">
    <name type="scientific">Nocardioides potassii</name>
    <dbReference type="NCBI Taxonomy" id="2911371"/>
    <lineage>
        <taxon>Bacteria</taxon>
        <taxon>Bacillati</taxon>
        <taxon>Actinomycetota</taxon>
        <taxon>Actinomycetes</taxon>
        <taxon>Propionibacteriales</taxon>
        <taxon>Nocardioidaceae</taxon>
        <taxon>Nocardioides</taxon>
    </lineage>
</organism>
<feature type="transmembrane region" description="Helical" evidence="5">
    <location>
        <begin position="120"/>
        <end position="138"/>
    </location>
</feature>
<comment type="subcellular location">
    <subcellularLocation>
        <location evidence="1">Membrane</location>
        <topology evidence="1">Multi-pass membrane protein</topology>
    </subcellularLocation>
</comment>
<evidence type="ECO:0000313" key="8">
    <source>
        <dbReference type="Proteomes" id="UP001201161"/>
    </source>
</evidence>
<dbReference type="Pfam" id="PF07291">
    <property type="entry name" value="MauE"/>
    <property type="match status" value="1"/>
</dbReference>
<evidence type="ECO:0000256" key="1">
    <source>
        <dbReference type="ARBA" id="ARBA00004141"/>
    </source>
</evidence>
<keyword evidence="8" id="KW-1185">Reference proteome</keyword>
<evidence type="ECO:0000256" key="4">
    <source>
        <dbReference type="ARBA" id="ARBA00023136"/>
    </source>
</evidence>
<sequence length="338" mass="35130">MSSAPVAALVLMLTLAAVLLTSGAAKLRDARATQDAFVALRVPRVVPVGPSAAALPWVEIVLAVLLLVSPTSVAWLPAAVVLLLMLAYTALIARALRFDEPVSCSCFGSIGSHDVGPRTLGRNILLSVIAAVVLWYDLQGGSAVDAVGELGAAGWWTLLATVAAVAVALLVAVPAGSGSAAHPAGHDVPQDAELADYERHPIPYGVVHRLDGHPLTLTEAATTQARLVIALNANCGPCVRTGEKVDEWARRLDPAIGVIVVYPDEHAARAQTGHSPDLSTWEPDWNVRRVFALAPPSAVLLGADGFLAGGPVSGEDEVLELVEAVFAAIEGTEEPVQH</sequence>
<feature type="transmembrane region" description="Helical" evidence="5">
    <location>
        <begin position="75"/>
        <end position="93"/>
    </location>
</feature>
<accession>A0ABS9H865</accession>
<evidence type="ECO:0000259" key="6">
    <source>
        <dbReference type="Pfam" id="PF07291"/>
    </source>
</evidence>
<dbReference type="Proteomes" id="UP001201161">
    <property type="component" value="Unassembled WGS sequence"/>
</dbReference>
<evidence type="ECO:0000256" key="3">
    <source>
        <dbReference type="ARBA" id="ARBA00022989"/>
    </source>
</evidence>
<keyword evidence="4 5" id="KW-0472">Membrane</keyword>
<reference evidence="7 8" key="1">
    <citation type="submission" date="2022-01" db="EMBL/GenBank/DDBJ databases">
        <title>Nocardioides sp. nov., an actinomycete isolated from mining soil.</title>
        <authorList>
            <person name="Liu L."/>
        </authorList>
    </citation>
    <scope>NUCLEOTIDE SEQUENCE [LARGE SCALE GENOMIC DNA]</scope>
    <source>
        <strain evidence="7 8">KLBMP 9356</strain>
    </source>
</reference>
<dbReference type="RefSeq" id="WP_236398040.1">
    <property type="nucleotide sequence ID" value="NZ_JAKJHZ010000003.1"/>
</dbReference>
<dbReference type="EMBL" id="JAKJHZ010000003">
    <property type="protein sequence ID" value="MCF6376296.1"/>
    <property type="molecule type" value="Genomic_DNA"/>
</dbReference>
<gene>
    <name evidence="7" type="ORF">L2K70_01620</name>
</gene>
<name>A0ABS9H865_9ACTN</name>
<protein>
    <recommendedName>
        <fullName evidence="6">Methylamine utilisation protein MauE domain-containing protein</fullName>
    </recommendedName>
</protein>
<evidence type="ECO:0000313" key="7">
    <source>
        <dbReference type="EMBL" id="MCF6376296.1"/>
    </source>
</evidence>
<evidence type="ECO:0000256" key="5">
    <source>
        <dbReference type="SAM" id="Phobius"/>
    </source>
</evidence>
<feature type="transmembrane region" description="Helical" evidence="5">
    <location>
        <begin position="48"/>
        <end position="68"/>
    </location>
</feature>
<keyword evidence="2 5" id="KW-0812">Transmembrane</keyword>
<evidence type="ECO:0000256" key="2">
    <source>
        <dbReference type="ARBA" id="ARBA00022692"/>
    </source>
</evidence>
<dbReference type="InterPro" id="IPR009908">
    <property type="entry name" value="Methylamine_util_MauE"/>
</dbReference>
<dbReference type="SUPFAM" id="SSF52833">
    <property type="entry name" value="Thioredoxin-like"/>
    <property type="match status" value="1"/>
</dbReference>